<keyword evidence="1" id="KW-0472">Membrane</keyword>
<sequence length="201" mass="22318">MYKYAVPATLFPSNRDNLSPCEKIVNFSIEGHLLSKIRFFCLLRNEKTGFRRSSSFYDEHRSFLRALRTRIVTMSSIIFPLIMILFSTEAASIYVPTRIARRVTIVNAAARPATYGNTIINPCPATSSKARTVGGYNIGVGLMAVGTFYGRRYTQDDDGCRYEAGSIGTQGLGAWPRGVSMGAPINIKEERGGSYNEHTPR</sequence>
<keyword evidence="1" id="KW-1133">Transmembrane helix</keyword>
<evidence type="ECO:0000313" key="3">
    <source>
        <dbReference type="WBParaSite" id="nRc.2.0.1.t02830-RA"/>
    </source>
</evidence>
<name>A0A915HMV5_ROMCU</name>
<evidence type="ECO:0000313" key="2">
    <source>
        <dbReference type="Proteomes" id="UP000887565"/>
    </source>
</evidence>
<dbReference type="WBParaSite" id="nRc.2.0.1.t02830-RA">
    <property type="protein sequence ID" value="nRc.2.0.1.t02830-RA"/>
    <property type="gene ID" value="nRc.2.0.1.g02830"/>
</dbReference>
<reference evidence="3" key="1">
    <citation type="submission" date="2022-11" db="UniProtKB">
        <authorList>
            <consortium name="WormBaseParasite"/>
        </authorList>
    </citation>
    <scope>IDENTIFICATION</scope>
</reference>
<keyword evidence="2" id="KW-1185">Reference proteome</keyword>
<protein>
    <submittedName>
        <fullName evidence="3">Uncharacterized protein</fullName>
    </submittedName>
</protein>
<proteinExistence type="predicted"/>
<evidence type="ECO:0000256" key="1">
    <source>
        <dbReference type="SAM" id="Phobius"/>
    </source>
</evidence>
<accession>A0A915HMV5</accession>
<feature type="transmembrane region" description="Helical" evidence="1">
    <location>
        <begin position="71"/>
        <end position="95"/>
    </location>
</feature>
<dbReference type="Proteomes" id="UP000887565">
    <property type="component" value="Unplaced"/>
</dbReference>
<dbReference type="AlphaFoldDB" id="A0A915HMV5"/>
<keyword evidence="1" id="KW-0812">Transmembrane</keyword>
<organism evidence="2 3">
    <name type="scientific">Romanomermis culicivorax</name>
    <name type="common">Nematode worm</name>
    <dbReference type="NCBI Taxonomy" id="13658"/>
    <lineage>
        <taxon>Eukaryota</taxon>
        <taxon>Metazoa</taxon>
        <taxon>Ecdysozoa</taxon>
        <taxon>Nematoda</taxon>
        <taxon>Enoplea</taxon>
        <taxon>Dorylaimia</taxon>
        <taxon>Mermithida</taxon>
        <taxon>Mermithoidea</taxon>
        <taxon>Mermithidae</taxon>
        <taxon>Romanomermis</taxon>
    </lineage>
</organism>